<dbReference type="Proteomes" id="UP001596514">
    <property type="component" value="Unassembled WGS sequence"/>
</dbReference>
<comment type="caution">
    <text evidence="2">The sequence shown here is derived from an EMBL/GenBank/DDBJ whole genome shotgun (WGS) entry which is preliminary data.</text>
</comment>
<evidence type="ECO:0000313" key="3">
    <source>
        <dbReference type="Proteomes" id="UP001596514"/>
    </source>
</evidence>
<keyword evidence="3" id="KW-1185">Reference proteome</keyword>
<evidence type="ECO:0000256" key="1">
    <source>
        <dbReference type="SAM" id="MobiDB-lite"/>
    </source>
</evidence>
<proteinExistence type="predicted"/>
<evidence type="ECO:0000313" key="2">
    <source>
        <dbReference type="EMBL" id="MFC7606374.1"/>
    </source>
</evidence>
<feature type="compositionally biased region" description="Basic and acidic residues" evidence="1">
    <location>
        <begin position="88"/>
        <end position="103"/>
    </location>
</feature>
<feature type="compositionally biased region" description="Low complexity" evidence="1">
    <location>
        <begin position="23"/>
        <end position="45"/>
    </location>
</feature>
<dbReference type="EMBL" id="JBHTEE010000001">
    <property type="protein sequence ID" value="MFC7606374.1"/>
    <property type="molecule type" value="Genomic_DNA"/>
</dbReference>
<organism evidence="2 3">
    <name type="scientific">Streptosporangium amethystogenes subsp. fukuiense</name>
    <dbReference type="NCBI Taxonomy" id="698418"/>
    <lineage>
        <taxon>Bacteria</taxon>
        <taxon>Bacillati</taxon>
        <taxon>Actinomycetota</taxon>
        <taxon>Actinomycetes</taxon>
        <taxon>Streptosporangiales</taxon>
        <taxon>Streptosporangiaceae</taxon>
        <taxon>Streptosporangium</taxon>
    </lineage>
</organism>
<sequence length="192" mass="19429">MTAGSGHRMAAPANDPGDPARRPPTSAPATAAPAHGPEHPTPATAMPAHRPEHPVHPPATQAPAGAVPAQRPRAPARTTAAAPGETGPPREEPATAAEREPVRRGAGLAHGIADAVRRCPDVVDLSGGPFGTVATYLPGERVSGVALHEDGIEISVVVRLGRPLPEIADEVRAAVAPLADDLPVNVHIGGLT</sequence>
<feature type="region of interest" description="Disordered" evidence="1">
    <location>
        <begin position="1"/>
        <end position="104"/>
    </location>
</feature>
<gene>
    <name evidence="2" type="ORF">ACFQVD_40365</name>
</gene>
<evidence type="ECO:0008006" key="4">
    <source>
        <dbReference type="Google" id="ProtNLM"/>
    </source>
</evidence>
<accession>A0ABW2TDF1</accession>
<dbReference type="RefSeq" id="WP_386273717.1">
    <property type="nucleotide sequence ID" value="NZ_JBHSIJ010000002.1"/>
</dbReference>
<reference evidence="3" key="1">
    <citation type="journal article" date="2019" name="Int. J. Syst. Evol. Microbiol.">
        <title>The Global Catalogue of Microorganisms (GCM) 10K type strain sequencing project: providing services to taxonomists for standard genome sequencing and annotation.</title>
        <authorList>
            <consortium name="The Broad Institute Genomics Platform"/>
            <consortium name="The Broad Institute Genome Sequencing Center for Infectious Disease"/>
            <person name="Wu L."/>
            <person name="Ma J."/>
        </authorList>
    </citation>
    <scope>NUCLEOTIDE SEQUENCE [LARGE SCALE GENOMIC DNA]</scope>
    <source>
        <strain evidence="3">JCM 10083</strain>
    </source>
</reference>
<name>A0ABW2TDF1_9ACTN</name>
<protein>
    <recommendedName>
        <fullName evidence="4">Asp23/Gls24 family envelope stress response protein</fullName>
    </recommendedName>
</protein>
<feature type="compositionally biased region" description="Low complexity" evidence="1">
    <location>
        <begin position="61"/>
        <end position="87"/>
    </location>
</feature>